<reference evidence="2 3" key="1">
    <citation type="journal article" date="2018" name="PLoS Genet.">
        <title>Population sequencing reveals clonal diversity and ancestral inbreeding in the grapevine cultivar Chardonnay.</title>
        <authorList>
            <person name="Roach M.J."/>
            <person name="Johnson D.L."/>
            <person name="Bohlmann J."/>
            <person name="van Vuuren H.J."/>
            <person name="Jones S.J."/>
            <person name="Pretorius I.S."/>
            <person name="Schmidt S.A."/>
            <person name="Borneman A.R."/>
        </authorList>
    </citation>
    <scope>NUCLEOTIDE SEQUENCE [LARGE SCALE GENOMIC DNA]</scope>
    <source>
        <strain evidence="3">cv. Chardonnay</strain>
        <tissue evidence="2">Leaf</tissue>
    </source>
</reference>
<evidence type="ECO:0000313" key="3">
    <source>
        <dbReference type="Proteomes" id="UP000288805"/>
    </source>
</evidence>
<dbReference type="EMBL" id="QGNW01001128">
    <property type="protein sequence ID" value="RVW54300.1"/>
    <property type="molecule type" value="Genomic_DNA"/>
</dbReference>
<evidence type="ECO:0000313" key="2">
    <source>
        <dbReference type="EMBL" id="RVW54300.1"/>
    </source>
</evidence>
<keyword evidence="1" id="KW-0732">Signal</keyword>
<organism evidence="2 3">
    <name type="scientific">Vitis vinifera</name>
    <name type="common">Grape</name>
    <dbReference type="NCBI Taxonomy" id="29760"/>
    <lineage>
        <taxon>Eukaryota</taxon>
        <taxon>Viridiplantae</taxon>
        <taxon>Streptophyta</taxon>
        <taxon>Embryophyta</taxon>
        <taxon>Tracheophyta</taxon>
        <taxon>Spermatophyta</taxon>
        <taxon>Magnoliopsida</taxon>
        <taxon>eudicotyledons</taxon>
        <taxon>Gunneridae</taxon>
        <taxon>Pentapetalae</taxon>
        <taxon>rosids</taxon>
        <taxon>Vitales</taxon>
        <taxon>Vitaceae</taxon>
        <taxon>Viteae</taxon>
        <taxon>Vitis</taxon>
    </lineage>
</organism>
<dbReference type="Proteomes" id="UP000288805">
    <property type="component" value="Unassembled WGS sequence"/>
</dbReference>
<gene>
    <name evidence="2" type="ORF">CK203_068503</name>
</gene>
<dbReference type="AlphaFoldDB" id="A0A438F2R0"/>
<feature type="signal peptide" evidence="1">
    <location>
        <begin position="1"/>
        <end position="19"/>
    </location>
</feature>
<sequence>MCTLMIDLLIGSTIFPTLFQVLRILTTFNILGQPWIHRVGTIPSFLHHKVKFIHNGQVIIVKFTKDMILSFDSGLGFTPIEADYRDMVYLRKEGLQLGEGILDASVTLMIAFPSLDQASLLSLCFLDEINDDGVVIELIEVIAEVVSHEKYHDEIEMMGISQIINVVQPKIVSPFNLFGVFDIDVSKVI</sequence>
<evidence type="ECO:0000256" key="1">
    <source>
        <dbReference type="SAM" id="SignalP"/>
    </source>
</evidence>
<feature type="chain" id="PRO_5019496042" evidence="1">
    <location>
        <begin position="20"/>
        <end position="189"/>
    </location>
</feature>
<accession>A0A438F2R0</accession>
<name>A0A438F2R0_VITVI</name>
<protein>
    <submittedName>
        <fullName evidence="2">Uncharacterized protein</fullName>
    </submittedName>
</protein>
<proteinExistence type="predicted"/>
<comment type="caution">
    <text evidence="2">The sequence shown here is derived from an EMBL/GenBank/DDBJ whole genome shotgun (WGS) entry which is preliminary data.</text>
</comment>